<name>A0AAJ0GDS1_9PEZI</name>
<protein>
    <submittedName>
        <fullName evidence="1">Uncharacterized protein</fullName>
    </submittedName>
</protein>
<evidence type="ECO:0000313" key="1">
    <source>
        <dbReference type="EMBL" id="KAK3053907.1"/>
    </source>
</evidence>
<keyword evidence="2" id="KW-1185">Reference proteome</keyword>
<evidence type="ECO:0000313" key="2">
    <source>
        <dbReference type="Proteomes" id="UP001271007"/>
    </source>
</evidence>
<dbReference type="Proteomes" id="UP001271007">
    <property type="component" value="Unassembled WGS sequence"/>
</dbReference>
<dbReference type="EMBL" id="JAWDJX010000014">
    <property type="protein sequence ID" value="KAK3053907.1"/>
    <property type="molecule type" value="Genomic_DNA"/>
</dbReference>
<dbReference type="AlphaFoldDB" id="A0AAJ0GDS1"/>
<accession>A0AAJ0GDS1</accession>
<comment type="caution">
    <text evidence="1">The sequence shown here is derived from an EMBL/GenBank/DDBJ whole genome shotgun (WGS) entry which is preliminary data.</text>
</comment>
<proteinExistence type="predicted"/>
<sequence length="188" mass="21584">MEIEFYYTFEGISMVGTTPMTLVREWCRTKPYSSDATHKTVAMDSSTLLPQSSRYTASTLASLHNNTTHTHYEVPTVTVTVTTTAYSTSTQYAAATMPREESMSLPWETGTLWQRIYQTSRFLLLTQIIKQLAMGNIILDFWIGRRIYSWWTGNGPSSSLIDMIIEYILEDGLNVRYWSGTWNMDKIL</sequence>
<gene>
    <name evidence="1" type="ORF">LTR09_005187</name>
</gene>
<reference evidence="1" key="1">
    <citation type="submission" date="2023-04" db="EMBL/GenBank/DDBJ databases">
        <title>Black Yeasts Isolated from many extreme environments.</title>
        <authorList>
            <person name="Coleine C."/>
            <person name="Stajich J.E."/>
            <person name="Selbmann L."/>
        </authorList>
    </citation>
    <scope>NUCLEOTIDE SEQUENCE</scope>
    <source>
        <strain evidence="1">CCFEE 5312</strain>
    </source>
</reference>
<organism evidence="1 2">
    <name type="scientific">Extremus antarcticus</name>
    <dbReference type="NCBI Taxonomy" id="702011"/>
    <lineage>
        <taxon>Eukaryota</taxon>
        <taxon>Fungi</taxon>
        <taxon>Dikarya</taxon>
        <taxon>Ascomycota</taxon>
        <taxon>Pezizomycotina</taxon>
        <taxon>Dothideomycetes</taxon>
        <taxon>Dothideomycetidae</taxon>
        <taxon>Mycosphaerellales</taxon>
        <taxon>Extremaceae</taxon>
        <taxon>Extremus</taxon>
    </lineage>
</organism>